<keyword evidence="2" id="KW-0378">Hydrolase</keyword>
<name>A0A8B6EDD8_MYTGA</name>
<evidence type="ECO:0000313" key="3">
    <source>
        <dbReference type="Proteomes" id="UP000596742"/>
    </source>
</evidence>
<proteinExistence type="predicted"/>
<dbReference type="GO" id="GO:0005829">
    <property type="term" value="C:cytosol"/>
    <property type="evidence" value="ECO:0007669"/>
    <property type="project" value="TreeGrafter"/>
</dbReference>
<dbReference type="AlphaFoldDB" id="A0A8B6EDD8"/>
<evidence type="ECO:0000259" key="1">
    <source>
        <dbReference type="PROSITE" id="PS50235"/>
    </source>
</evidence>
<keyword evidence="3" id="KW-1185">Reference proteome</keyword>
<reference evidence="2" key="1">
    <citation type="submission" date="2018-11" db="EMBL/GenBank/DDBJ databases">
        <authorList>
            <person name="Alioto T."/>
            <person name="Alioto T."/>
        </authorList>
    </citation>
    <scope>NUCLEOTIDE SEQUENCE</scope>
</reference>
<dbReference type="Pfam" id="PF00443">
    <property type="entry name" value="UCH"/>
    <property type="match status" value="1"/>
</dbReference>
<protein>
    <submittedName>
        <fullName evidence="2">Ubiquitin carboxyl-terminal hydrolase 36/42</fullName>
        <ecNumber evidence="2">3.4.19.12</ecNumber>
    </submittedName>
</protein>
<dbReference type="CDD" id="cd02257">
    <property type="entry name" value="Peptidase_C19"/>
    <property type="match status" value="1"/>
</dbReference>
<dbReference type="InterPro" id="IPR028889">
    <property type="entry name" value="USP"/>
</dbReference>
<sequence length="206" mass="23856">MNSYSILADTGYRSDNTLYNEEKRLFYGQEKSVLICNSCQAVSSTKAAFSSFSLPIEKHQNIAEAIGGYFKSEQVERKCDFCKTTATATKKITLEEIPKNIVIQLQRFGSTRRKVMKKIDIHLEIYLRKYVEENKVIEDKAKLYGVIVHKGNTLSNGHYYAFILFGSQWYLVDDMRVKQVTIQSLQNIDGQPYLLFYRTMPRPYIS</sequence>
<dbReference type="OrthoDB" id="47475at2759"/>
<dbReference type="PANTHER" id="PTHR24006">
    <property type="entry name" value="UBIQUITIN CARBOXYL-TERMINAL HYDROLASE"/>
    <property type="match status" value="1"/>
</dbReference>
<gene>
    <name evidence="2" type="ORF">MGAL_10B070859</name>
</gene>
<dbReference type="GO" id="GO:0004843">
    <property type="term" value="F:cysteine-type deubiquitinase activity"/>
    <property type="evidence" value="ECO:0007669"/>
    <property type="project" value="UniProtKB-EC"/>
</dbReference>
<dbReference type="EC" id="3.4.19.12" evidence="2"/>
<dbReference type="GO" id="GO:0016579">
    <property type="term" value="P:protein deubiquitination"/>
    <property type="evidence" value="ECO:0007669"/>
    <property type="project" value="InterPro"/>
</dbReference>
<evidence type="ECO:0000313" key="2">
    <source>
        <dbReference type="EMBL" id="VDI31934.1"/>
    </source>
</evidence>
<dbReference type="EMBL" id="UYJE01004849">
    <property type="protein sequence ID" value="VDI31934.1"/>
    <property type="molecule type" value="Genomic_DNA"/>
</dbReference>
<dbReference type="GO" id="GO:0005634">
    <property type="term" value="C:nucleus"/>
    <property type="evidence" value="ECO:0007669"/>
    <property type="project" value="TreeGrafter"/>
</dbReference>
<dbReference type="InterPro" id="IPR038765">
    <property type="entry name" value="Papain-like_cys_pep_sf"/>
</dbReference>
<dbReference type="InterPro" id="IPR050164">
    <property type="entry name" value="Peptidase_C19"/>
</dbReference>
<dbReference type="PROSITE" id="PS50235">
    <property type="entry name" value="USP_3"/>
    <property type="match status" value="1"/>
</dbReference>
<comment type="caution">
    <text evidence="2">The sequence shown here is derived from an EMBL/GenBank/DDBJ whole genome shotgun (WGS) entry which is preliminary data.</text>
</comment>
<dbReference type="SUPFAM" id="SSF54001">
    <property type="entry name" value="Cysteine proteinases"/>
    <property type="match status" value="1"/>
</dbReference>
<organism evidence="2 3">
    <name type="scientific">Mytilus galloprovincialis</name>
    <name type="common">Mediterranean mussel</name>
    <dbReference type="NCBI Taxonomy" id="29158"/>
    <lineage>
        <taxon>Eukaryota</taxon>
        <taxon>Metazoa</taxon>
        <taxon>Spiralia</taxon>
        <taxon>Lophotrochozoa</taxon>
        <taxon>Mollusca</taxon>
        <taxon>Bivalvia</taxon>
        <taxon>Autobranchia</taxon>
        <taxon>Pteriomorphia</taxon>
        <taxon>Mytilida</taxon>
        <taxon>Mytiloidea</taxon>
        <taxon>Mytilidae</taxon>
        <taxon>Mytilinae</taxon>
        <taxon>Mytilus</taxon>
    </lineage>
</organism>
<feature type="domain" description="USP" evidence="1">
    <location>
        <begin position="1"/>
        <end position="200"/>
    </location>
</feature>
<dbReference type="InterPro" id="IPR001394">
    <property type="entry name" value="Peptidase_C19_UCH"/>
</dbReference>
<accession>A0A8B6EDD8</accession>
<dbReference type="Proteomes" id="UP000596742">
    <property type="component" value="Unassembled WGS sequence"/>
</dbReference>
<dbReference type="Gene3D" id="3.90.70.10">
    <property type="entry name" value="Cysteine proteinases"/>
    <property type="match status" value="1"/>
</dbReference>